<dbReference type="EMBL" id="AP022612">
    <property type="protein sequence ID" value="BBZ35905.1"/>
    <property type="molecule type" value="Genomic_DNA"/>
</dbReference>
<dbReference type="AlphaFoldDB" id="A0A7I7Y2K4"/>
<keyword evidence="2" id="KW-1185">Reference proteome</keyword>
<evidence type="ECO:0000313" key="2">
    <source>
        <dbReference type="Proteomes" id="UP000466931"/>
    </source>
</evidence>
<gene>
    <name evidence="1" type="ORF">MCNF_45100</name>
</gene>
<protein>
    <submittedName>
        <fullName evidence="1">Uncharacterized protein</fullName>
    </submittedName>
</protein>
<organism evidence="1 2">
    <name type="scientific">Mycolicibacterium confluentis</name>
    <dbReference type="NCBI Taxonomy" id="28047"/>
    <lineage>
        <taxon>Bacteria</taxon>
        <taxon>Bacillati</taxon>
        <taxon>Actinomycetota</taxon>
        <taxon>Actinomycetes</taxon>
        <taxon>Mycobacteriales</taxon>
        <taxon>Mycobacteriaceae</taxon>
        <taxon>Mycolicibacterium</taxon>
    </lineage>
</organism>
<dbReference type="RefSeq" id="WP_085157117.1">
    <property type="nucleotide sequence ID" value="NZ_AP022612.1"/>
</dbReference>
<reference evidence="1" key="2">
    <citation type="submission" date="2020-02" db="EMBL/GenBank/DDBJ databases">
        <authorList>
            <person name="Matsumoto Y."/>
            <person name="Motooka D."/>
            <person name="Nakamura S."/>
        </authorList>
    </citation>
    <scope>NUCLEOTIDE SEQUENCE</scope>
    <source>
        <strain evidence="1">JCM 13671</strain>
    </source>
</reference>
<reference evidence="1" key="1">
    <citation type="journal article" date="2019" name="Emerg. Microbes Infect.">
        <title>Comprehensive subspecies identification of 175 nontuberculous mycobacteria species based on 7547 genomic profiles.</title>
        <authorList>
            <person name="Matsumoto Y."/>
            <person name="Kinjo T."/>
            <person name="Motooka D."/>
            <person name="Nabeya D."/>
            <person name="Jung N."/>
            <person name="Uechi K."/>
            <person name="Horii T."/>
            <person name="Iida T."/>
            <person name="Fujita J."/>
            <person name="Nakamura S."/>
        </authorList>
    </citation>
    <scope>NUCLEOTIDE SEQUENCE [LARGE SCALE GENOMIC DNA]</scope>
    <source>
        <strain evidence="1">JCM 13671</strain>
    </source>
</reference>
<evidence type="ECO:0000313" key="1">
    <source>
        <dbReference type="EMBL" id="BBZ35905.1"/>
    </source>
</evidence>
<dbReference type="OrthoDB" id="4622953at2"/>
<name>A0A7I7Y2K4_9MYCO</name>
<proteinExistence type="predicted"/>
<accession>A0A7I7Y2K4</accession>
<sequence length="204" mass="21343">MEETALLTDDEIIALCAADGRPWPLGLPTVDATREELIRAGMRGMRSLMVRRLAGGNADQPGVRPHELIAQDVAAFLDATVRVGAYLAPAEDHSMLAGASVTAAQTTDGWVVDSTTSAGVHALRAATSDEAAAAVIELAEKTYRGEFFGDEAEAANWACVIRLGHGTSGSIVLGWRSISGTVDGTAVHEWDTQLIRNAFGAAAA</sequence>
<dbReference type="Proteomes" id="UP000466931">
    <property type="component" value="Chromosome"/>
</dbReference>